<organism evidence="1 2">
    <name type="scientific">Acipenser ruthenus</name>
    <name type="common">Sterlet sturgeon</name>
    <dbReference type="NCBI Taxonomy" id="7906"/>
    <lineage>
        <taxon>Eukaryota</taxon>
        <taxon>Metazoa</taxon>
        <taxon>Chordata</taxon>
        <taxon>Craniata</taxon>
        <taxon>Vertebrata</taxon>
        <taxon>Euteleostomi</taxon>
        <taxon>Actinopterygii</taxon>
        <taxon>Chondrostei</taxon>
        <taxon>Acipenseriformes</taxon>
        <taxon>Acipenseridae</taxon>
        <taxon>Acipenser</taxon>
    </lineage>
</organism>
<gene>
    <name evidence="1" type="ORF">EOD39_17271</name>
</gene>
<name>A0A444V3U6_ACIRT</name>
<accession>A0A444V3U6</accession>
<proteinExistence type="predicted"/>
<keyword evidence="2" id="KW-1185">Reference proteome</keyword>
<evidence type="ECO:0000313" key="1">
    <source>
        <dbReference type="EMBL" id="RXM95082.1"/>
    </source>
</evidence>
<sequence>MVGCCSAAIASRGSAAAVASRGSAAAIWARCSPPCFVAWGPMLRFVWDHCRLRFAWGRCRMRFAWGRCRLRFTWGHCRLRFAWGRCRLRFTWALPIVVMGYLMCKVFKSQQASVHCVVHMSSYSPNAISCGFIVDLMSLQLILATTAIFHNIKKYFELEPLARGKRWILQPSSLENMEAVRESFIQLIGQLEEKDLEPGRV</sequence>
<reference evidence="1 2" key="1">
    <citation type="submission" date="2019-01" db="EMBL/GenBank/DDBJ databases">
        <title>Draft Genome and Complete Hox-Cluster Characterization of the Sterlet Sturgeon (Acipenser ruthenus).</title>
        <authorList>
            <person name="Wei Q."/>
        </authorList>
    </citation>
    <scope>NUCLEOTIDE SEQUENCE [LARGE SCALE GENOMIC DNA]</scope>
    <source>
        <strain evidence="1">WHYD16114868_AA</strain>
        <tissue evidence="1">Blood</tissue>
    </source>
</reference>
<protein>
    <submittedName>
        <fullName evidence="1">ADP-ribosylation factor-like protein 15</fullName>
    </submittedName>
</protein>
<comment type="caution">
    <text evidence="1">The sequence shown here is derived from an EMBL/GenBank/DDBJ whole genome shotgun (WGS) entry which is preliminary data.</text>
</comment>
<evidence type="ECO:0000313" key="2">
    <source>
        <dbReference type="Proteomes" id="UP000289886"/>
    </source>
</evidence>
<dbReference type="AlphaFoldDB" id="A0A444V3U6"/>
<dbReference type="Proteomes" id="UP000289886">
    <property type="component" value="Unassembled WGS sequence"/>
</dbReference>
<dbReference type="EMBL" id="SCEB01002680">
    <property type="protein sequence ID" value="RXM95082.1"/>
    <property type="molecule type" value="Genomic_DNA"/>
</dbReference>